<dbReference type="EC" id="1.-.-.-" evidence="2"/>
<evidence type="ECO:0000259" key="1">
    <source>
        <dbReference type="Pfam" id="PF01266"/>
    </source>
</evidence>
<dbReference type="Proteomes" id="UP001564626">
    <property type="component" value="Unassembled WGS sequence"/>
</dbReference>
<dbReference type="PANTHER" id="PTHR13847:SF281">
    <property type="entry name" value="FAD DEPENDENT OXIDOREDUCTASE DOMAIN-CONTAINING PROTEIN"/>
    <property type="match status" value="1"/>
</dbReference>
<dbReference type="EMBL" id="JBGEHV010000007">
    <property type="protein sequence ID" value="MEY8038966.1"/>
    <property type="molecule type" value="Genomic_DNA"/>
</dbReference>
<accession>A0ABV4CGL5</accession>
<dbReference type="PANTHER" id="PTHR13847">
    <property type="entry name" value="SARCOSINE DEHYDROGENASE-RELATED"/>
    <property type="match status" value="1"/>
</dbReference>
<reference evidence="2 3" key="1">
    <citation type="submission" date="2024-08" db="EMBL/GenBank/DDBJ databases">
        <title>Genome mining of Saccharopolyspora cebuensis PGLac3 from Nigerian medicinal plant.</title>
        <authorList>
            <person name="Ezeobiora C.E."/>
            <person name="Igbokwe N.H."/>
            <person name="Amin D.H."/>
            <person name="Mendie U.E."/>
        </authorList>
    </citation>
    <scope>NUCLEOTIDE SEQUENCE [LARGE SCALE GENOMIC DNA]</scope>
    <source>
        <strain evidence="2 3">PGLac3</strain>
    </source>
</reference>
<sequence length="466" mass="50395">MTAAAERALRDAEPAVFWTDRAGAAPEREPVRPGESADLVVVGGGLTGLWTAVLAKQRRPELDVLLLEASRIAGGGSGRSGGFLSESLTHGLAHGAALWPDQNRRLVRLGRENLVAIEAFAAEHGIDADLRMCGKTSVATEPHQVGEVRDEADLHAAHGMTARFLGAGGVRADLDSPTYRAGVRLPDSGGLVDPARLSRGLAAVADRLGVRLRERSPVRSLRPAGAGLVVRTARGPVRAGSAVLGTNAFPAPLRALRRRVLPLWDYVLVTEPLSARQWESLGWRERQGVTDSAHRFHYYRPTDDGRILWGGYDAVYYFGGRTDPALSARIEPHRALARNFFTTFPQLEGLRFSHRWGGAIDSTSRMTPVFGTALGGRVAYALGYTGLGVAASRFGALVALDLLWDVPTERTALRMVADRPRPFPPEPLRWPLVRATLRALATADASGGRRGRWLRLLDRHGITLGS</sequence>
<organism evidence="2 3">
    <name type="scientific">Saccharopolyspora cebuensis</name>
    <dbReference type="NCBI Taxonomy" id="418759"/>
    <lineage>
        <taxon>Bacteria</taxon>
        <taxon>Bacillati</taxon>
        <taxon>Actinomycetota</taxon>
        <taxon>Actinomycetes</taxon>
        <taxon>Pseudonocardiales</taxon>
        <taxon>Pseudonocardiaceae</taxon>
        <taxon>Saccharopolyspora</taxon>
    </lineage>
</organism>
<keyword evidence="3" id="KW-1185">Reference proteome</keyword>
<dbReference type="SUPFAM" id="SSF51905">
    <property type="entry name" value="FAD/NAD(P)-binding domain"/>
    <property type="match status" value="1"/>
</dbReference>
<dbReference type="InterPro" id="IPR036188">
    <property type="entry name" value="FAD/NAD-bd_sf"/>
</dbReference>
<comment type="caution">
    <text evidence="2">The sequence shown here is derived from an EMBL/GenBank/DDBJ whole genome shotgun (WGS) entry which is preliminary data.</text>
</comment>
<dbReference type="GO" id="GO:0016491">
    <property type="term" value="F:oxidoreductase activity"/>
    <property type="evidence" value="ECO:0007669"/>
    <property type="project" value="UniProtKB-KW"/>
</dbReference>
<dbReference type="RefSeq" id="WP_345366430.1">
    <property type="nucleotide sequence ID" value="NZ_BAABII010000016.1"/>
</dbReference>
<dbReference type="Pfam" id="PF01266">
    <property type="entry name" value="DAO"/>
    <property type="match status" value="1"/>
</dbReference>
<name>A0ABV4CGL5_9PSEU</name>
<keyword evidence="2" id="KW-0560">Oxidoreductase</keyword>
<dbReference type="Gene3D" id="3.50.50.60">
    <property type="entry name" value="FAD/NAD(P)-binding domain"/>
    <property type="match status" value="1"/>
</dbReference>
<protein>
    <submittedName>
        <fullName evidence="2">NAD(P)/FAD-dependent oxidoreductase</fullName>
        <ecNumber evidence="2">1.-.-.-</ecNumber>
    </submittedName>
</protein>
<evidence type="ECO:0000313" key="2">
    <source>
        <dbReference type="EMBL" id="MEY8038966.1"/>
    </source>
</evidence>
<evidence type="ECO:0000313" key="3">
    <source>
        <dbReference type="Proteomes" id="UP001564626"/>
    </source>
</evidence>
<gene>
    <name evidence="2" type="ORF">AB8O55_06125</name>
</gene>
<feature type="domain" description="FAD dependent oxidoreductase" evidence="1">
    <location>
        <begin position="38"/>
        <end position="398"/>
    </location>
</feature>
<dbReference type="InterPro" id="IPR006076">
    <property type="entry name" value="FAD-dep_OxRdtase"/>
</dbReference>
<dbReference type="Gene3D" id="3.30.9.10">
    <property type="entry name" value="D-Amino Acid Oxidase, subunit A, domain 2"/>
    <property type="match status" value="1"/>
</dbReference>
<proteinExistence type="predicted"/>